<proteinExistence type="predicted"/>
<dbReference type="Pfam" id="PF00583">
    <property type="entry name" value="Acetyltransf_1"/>
    <property type="match status" value="1"/>
</dbReference>
<feature type="region of interest" description="Disordered" evidence="1">
    <location>
        <begin position="121"/>
        <end position="145"/>
    </location>
</feature>
<keyword evidence="3" id="KW-0808">Transferase</keyword>
<organism evidence="3">
    <name type="scientific">Streptomyces anulatus</name>
    <name type="common">Streptomyces chrysomallus</name>
    <dbReference type="NCBI Taxonomy" id="1892"/>
    <lineage>
        <taxon>Bacteria</taxon>
        <taxon>Bacillati</taxon>
        <taxon>Actinomycetota</taxon>
        <taxon>Actinomycetes</taxon>
        <taxon>Kitasatosporales</taxon>
        <taxon>Streptomycetaceae</taxon>
        <taxon>Streptomyces</taxon>
    </lineage>
</organism>
<dbReference type="AlphaFoldDB" id="A0A6G3SPM3"/>
<evidence type="ECO:0000313" key="3">
    <source>
        <dbReference type="EMBL" id="NEB84914.1"/>
    </source>
</evidence>
<dbReference type="PROSITE" id="PS51186">
    <property type="entry name" value="GNAT"/>
    <property type="match status" value="1"/>
</dbReference>
<protein>
    <submittedName>
        <fullName evidence="3">GNAT family N-acetyltransferase</fullName>
    </submittedName>
</protein>
<reference evidence="3" key="1">
    <citation type="submission" date="2020-01" db="EMBL/GenBank/DDBJ databases">
        <title>Insect and environment-associated Actinomycetes.</title>
        <authorList>
            <person name="Currrie C."/>
            <person name="Chevrette M."/>
            <person name="Carlson C."/>
            <person name="Stubbendieck R."/>
            <person name="Wendt-Pienkowski E."/>
        </authorList>
    </citation>
    <scope>NUCLEOTIDE SEQUENCE</scope>
    <source>
        <strain evidence="3">SID505</strain>
    </source>
</reference>
<dbReference type="InterPro" id="IPR016181">
    <property type="entry name" value="Acyl_CoA_acyltransferase"/>
</dbReference>
<comment type="caution">
    <text evidence="3">The sequence shown here is derived from an EMBL/GenBank/DDBJ whole genome shotgun (WGS) entry which is preliminary data.</text>
</comment>
<gene>
    <name evidence="3" type="ORF">G3I43_12105</name>
</gene>
<dbReference type="EMBL" id="JAAGMK010000329">
    <property type="protein sequence ID" value="NEB84914.1"/>
    <property type="molecule type" value="Genomic_DNA"/>
</dbReference>
<evidence type="ECO:0000259" key="2">
    <source>
        <dbReference type="PROSITE" id="PS51186"/>
    </source>
</evidence>
<feature type="domain" description="N-acetyltransferase" evidence="2">
    <location>
        <begin position="140"/>
        <end position="276"/>
    </location>
</feature>
<dbReference type="Gene3D" id="3.40.630.30">
    <property type="match status" value="1"/>
</dbReference>
<accession>A0A6G3SPM3</accession>
<sequence length="276" mass="28879">MAWTFTHDTGTFLAAAGASLAARPVEHTVALTVTERLMRAGPHHYGGGDPVFGWWRGADGTVAGTLVRTPPHPALLNAVPAKAVGPLADALGAGPHLDAVDADRDTAALLAGRLSGYRTEQERRLYRLGPPRPPSPAPEGRARAATPADRALLVEWVRGFADETGQSKSSAEWLVDEGTERGALTLWESGGAPVALAGRSLMLAGTVRVTLVYTPPELRGRGYAAAVTDAAGRAAGESGAAEVVLFADLANPTSNGVYLRIGYEPVADRLLLRRNP</sequence>
<dbReference type="GO" id="GO:0016747">
    <property type="term" value="F:acyltransferase activity, transferring groups other than amino-acyl groups"/>
    <property type="evidence" value="ECO:0007669"/>
    <property type="project" value="InterPro"/>
</dbReference>
<dbReference type="RefSeq" id="WP_164257385.1">
    <property type="nucleotide sequence ID" value="NZ_CP086102.1"/>
</dbReference>
<evidence type="ECO:0000256" key="1">
    <source>
        <dbReference type="SAM" id="MobiDB-lite"/>
    </source>
</evidence>
<dbReference type="InterPro" id="IPR000182">
    <property type="entry name" value="GNAT_dom"/>
</dbReference>
<name>A0A6G3SPM3_STRAQ</name>
<dbReference type="SUPFAM" id="SSF55729">
    <property type="entry name" value="Acyl-CoA N-acyltransferases (Nat)"/>
    <property type="match status" value="1"/>
</dbReference>